<organism evidence="7 8">
    <name type="scientific">Candida theae</name>
    <dbReference type="NCBI Taxonomy" id="1198502"/>
    <lineage>
        <taxon>Eukaryota</taxon>
        <taxon>Fungi</taxon>
        <taxon>Dikarya</taxon>
        <taxon>Ascomycota</taxon>
        <taxon>Saccharomycotina</taxon>
        <taxon>Pichiomycetes</taxon>
        <taxon>Debaryomycetaceae</taxon>
        <taxon>Candida/Lodderomyces clade</taxon>
        <taxon>Candida</taxon>
    </lineage>
</organism>
<evidence type="ECO:0000256" key="3">
    <source>
        <dbReference type="ARBA" id="ARBA00023211"/>
    </source>
</evidence>
<dbReference type="Gene3D" id="3.40.1190.20">
    <property type="match status" value="1"/>
</dbReference>
<comment type="caution">
    <text evidence="7">The sequence shown here is derived from an EMBL/GenBank/DDBJ whole genome shotgun (WGS) entry which is preliminary data.</text>
</comment>
<reference evidence="7 8" key="1">
    <citation type="journal article" date="2022" name="DNA Res.">
        <title>Genome analysis of five recently described species of the CUG-Ser clade uncovers Candida theae as a new hybrid lineage with pathogenic potential in the Candida parapsilosis species complex.</title>
        <authorList>
            <person name="Mixao V."/>
            <person name="Del Olmo V."/>
            <person name="Hegedusova E."/>
            <person name="Saus E."/>
            <person name="Pryszcz L."/>
            <person name="Cillingova A."/>
            <person name="Nosek J."/>
            <person name="Gabaldon T."/>
        </authorList>
    </citation>
    <scope>NUCLEOTIDE SEQUENCE [LARGE SCALE GENOMIC DNA]</scope>
    <source>
        <strain evidence="7 8">CBS 12239</strain>
    </source>
</reference>
<evidence type="ECO:0000256" key="2">
    <source>
        <dbReference type="ARBA" id="ARBA00022801"/>
    </source>
</evidence>
<dbReference type="Gene3D" id="3.40.1790.10">
    <property type="entry name" value="Indigoidine synthase domain"/>
    <property type="match status" value="1"/>
</dbReference>
<dbReference type="SUPFAM" id="SSF53613">
    <property type="entry name" value="Ribokinase-like"/>
    <property type="match status" value="1"/>
</dbReference>
<evidence type="ECO:0000259" key="6">
    <source>
        <dbReference type="Pfam" id="PF00294"/>
    </source>
</evidence>
<dbReference type="RefSeq" id="XP_051610235.1">
    <property type="nucleotide sequence ID" value="XM_051750481.1"/>
</dbReference>
<dbReference type="GeneID" id="76149350"/>
<evidence type="ECO:0000256" key="4">
    <source>
        <dbReference type="ARBA" id="ARBA00023239"/>
    </source>
</evidence>
<gene>
    <name evidence="7" type="ORF">KGF57_001291</name>
</gene>
<dbReference type="InterPro" id="IPR022830">
    <property type="entry name" value="Indigdn_synthA-like"/>
</dbReference>
<keyword evidence="4" id="KW-0456">Lyase</keyword>
<proteinExistence type="inferred from homology"/>
<dbReference type="GO" id="GO:0004730">
    <property type="term" value="F:pseudouridylate synthase activity"/>
    <property type="evidence" value="ECO:0007669"/>
    <property type="project" value="InterPro"/>
</dbReference>
<dbReference type="HAMAP" id="MF_01876">
    <property type="entry name" value="PsiMP_glycosidase"/>
    <property type="match status" value="1"/>
</dbReference>
<evidence type="ECO:0000256" key="1">
    <source>
        <dbReference type="ARBA" id="ARBA00022723"/>
    </source>
</evidence>
<dbReference type="GO" id="GO:0046872">
    <property type="term" value="F:metal ion binding"/>
    <property type="evidence" value="ECO:0007669"/>
    <property type="project" value="UniProtKB-KW"/>
</dbReference>
<dbReference type="Proteomes" id="UP001204833">
    <property type="component" value="Unassembled WGS sequence"/>
</dbReference>
<keyword evidence="1" id="KW-0479">Metal-binding</keyword>
<dbReference type="Pfam" id="PF04227">
    <property type="entry name" value="Indigoidine_A"/>
    <property type="match status" value="1"/>
</dbReference>
<feature type="domain" description="Carbohydrate kinase PfkB" evidence="6">
    <location>
        <begin position="355"/>
        <end position="457"/>
    </location>
</feature>
<evidence type="ECO:0000256" key="5">
    <source>
        <dbReference type="ARBA" id="ARBA00023295"/>
    </source>
</evidence>
<dbReference type="GO" id="GO:0016798">
    <property type="term" value="F:hydrolase activity, acting on glycosyl bonds"/>
    <property type="evidence" value="ECO:0007669"/>
    <property type="project" value="UniProtKB-KW"/>
</dbReference>
<dbReference type="PANTHER" id="PTHR42909">
    <property type="entry name" value="ZGC:136858"/>
    <property type="match status" value="1"/>
</dbReference>
<sequence>MKNIIRLSKEVKNALNLRKPIVSLESTIISHGLPYPQNLEMAQSVEDILREHKVTPATCAFINGVPHVGLSTSQIHQFAELPRDSITKVSRRDIGYVMANKLNGGTTIASTMILSHLMGIKFFATGGLGGVHRDVPGQFSMDVSADITELGRTPVSVICAGPKSILDIDKTLEFLETQGVFVGTFNEDRKPVSELKIPGFYCRESSVASPFAFGSFGEAAKIVHNQQLMSLQSGNVFCIPPPKETALESQFIDNIIDKANDKARVDGISGKQLTPYLLSEIASATKGKSVDCNISLVKNNARAAAVIANEYYKLEKATEDKNATESIENGGTVARTGEPKPHGAIHADTDPSVNLLVVGSVALDTISTMTTQTKLKDSNIGKITNSIGGVGYNLALASSYISNSTKFISRIGTDFAGDTIAHQIEHQGVINVKLTKGSCNSAQYSCVHDEKGDLIVACADMSIIEDTEFSQQVIEEINQIQPRVVLMDCNLSSKSIGNIIEHFQGRASSPNFIVEPTSYVKAERLGKVKLSTFPHNKIKLVTPTIEELNTMYESMEKHHRFDLDRWFPILDAMNIDASMRDKLNQIDASLYAKGVFQQCFHLLPFFQNVLVKLGDRGAMLASIVVNHKDLKSVPTTSKYKPTATVVNDVSSKLGVVVEYFAAPKQNQDLSIVNVTGAGDTMVGYLAARLASEWDVATATDAGDGRGALGVSWLDCEVKSCEQVWKKWEDIYKAQLASGLTLLSENSVSDKISRL</sequence>
<accession>A0AAD5BHD8</accession>
<dbReference type="GO" id="GO:0005737">
    <property type="term" value="C:cytoplasm"/>
    <property type="evidence" value="ECO:0007669"/>
    <property type="project" value="TreeGrafter"/>
</dbReference>
<evidence type="ECO:0000313" key="8">
    <source>
        <dbReference type="Proteomes" id="UP001204833"/>
    </source>
</evidence>
<keyword evidence="2" id="KW-0378">Hydrolase</keyword>
<keyword evidence="3" id="KW-0464">Manganese</keyword>
<dbReference type="Pfam" id="PF00294">
    <property type="entry name" value="PfkB"/>
    <property type="match status" value="1"/>
</dbReference>
<dbReference type="InterPro" id="IPR007342">
    <property type="entry name" value="PsuG"/>
</dbReference>
<keyword evidence="8" id="KW-1185">Reference proteome</keyword>
<dbReference type="InterPro" id="IPR029056">
    <property type="entry name" value="Ribokinase-like"/>
</dbReference>
<keyword evidence="5" id="KW-0326">Glycosidase</keyword>
<name>A0AAD5BHD8_9ASCO</name>
<dbReference type="AlphaFoldDB" id="A0AAD5BHD8"/>
<dbReference type="InterPro" id="IPR011611">
    <property type="entry name" value="PfkB_dom"/>
</dbReference>
<dbReference type="PANTHER" id="PTHR42909:SF1">
    <property type="entry name" value="CARBOHYDRATE KINASE PFKB DOMAIN-CONTAINING PROTEIN"/>
    <property type="match status" value="1"/>
</dbReference>
<dbReference type="SUPFAM" id="SSF110581">
    <property type="entry name" value="Indigoidine synthase A-like"/>
    <property type="match status" value="1"/>
</dbReference>
<protein>
    <recommendedName>
        <fullName evidence="6">Carbohydrate kinase PfkB domain-containing protein</fullName>
    </recommendedName>
</protein>
<dbReference type="EMBL" id="JAIHNG010000062">
    <property type="protein sequence ID" value="KAI5963413.1"/>
    <property type="molecule type" value="Genomic_DNA"/>
</dbReference>
<evidence type="ECO:0000313" key="7">
    <source>
        <dbReference type="EMBL" id="KAI5963413.1"/>
    </source>
</evidence>